<gene>
    <name evidence="8" type="ORF">FHS49_001863</name>
</gene>
<keyword evidence="1" id="KW-0472">Membrane</keyword>
<sequence length="591" mass="63761">MVSPRFGRYTLLAALCATASPAILAAQTPPTREEIERGRINPNDPRPRTRLSVEGGIERAPCPLADPRFAAINVTIADVQFDGLKGLAPADLRAAWAPYAGRSVPVSTVCEIRDSAATILRQAGYLAAVQVPPQRIEADGVVRFDVLMAKMVGIQVRGDAGRSEQLIAGYLEAIKDQDVFNIKDAERYLLLARDLPGYDVRLTLRPAGTVPGEVIGEVAVLHTPVEIDVNVQNYGSKDVGRFGGLARVQFNGLTGMGDSTSVSVFSTSDFKEQQVLQLGHVFRVGREGLTFSGDFTYAWTKPDVGGPSPFRSETLSASARASYPIIRSQARNLFGSIGFDYVDQQVRFGGLPITEDNLRVAFARIDFDSLDGNSIASTQGYSANEPRWRFGLSAEARQGLSVFGASKPCGTGFVRCNPPFTALSKVEADPTAFVARLSGYGEFRPLPNIAFSLAPRAQYAPKALLSYEEFSAGTYTVGRGFDPGTIIGDTGVGFAAEVKFGSLIPRRADAIAFQPFAFFDAAWVWNEDSQFDGLDPQKLYSAGGGLRAAWGDHGRLDIVGAVPLNTAGFQTKRGDVRLLASITMKLLPWNR</sequence>
<dbReference type="InterPro" id="IPR051544">
    <property type="entry name" value="TPS_OM_transporter"/>
</dbReference>
<keyword evidence="1" id="KW-1134">Transmembrane beta strand</keyword>
<dbReference type="Gene3D" id="2.40.160.50">
    <property type="entry name" value="membrane protein fhac: a member of the omp85/tpsb transporter family"/>
    <property type="match status" value="1"/>
</dbReference>
<dbReference type="Pfam" id="PF03865">
    <property type="entry name" value="ShlB"/>
    <property type="match status" value="1"/>
</dbReference>
<evidence type="ECO:0000256" key="2">
    <source>
        <dbReference type="ARBA" id="ARBA00022692"/>
    </source>
</evidence>
<dbReference type="InterPro" id="IPR013686">
    <property type="entry name" value="Polypept-transport_assoc_ShlB"/>
</dbReference>
<reference evidence="8 9" key="1">
    <citation type="submission" date="2020-08" db="EMBL/GenBank/DDBJ databases">
        <title>Genomic Encyclopedia of Type Strains, Phase IV (KMG-IV): sequencing the most valuable type-strain genomes for metagenomic binning, comparative biology and taxonomic classification.</title>
        <authorList>
            <person name="Goeker M."/>
        </authorList>
    </citation>
    <scope>NUCLEOTIDE SEQUENCE [LARGE SCALE GENOMIC DNA]</scope>
    <source>
        <strain evidence="8 9">DSM 25079</strain>
    </source>
</reference>
<evidence type="ECO:0000256" key="4">
    <source>
        <dbReference type="SAM" id="MobiDB-lite"/>
    </source>
</evidence>
<proteinExistence type="predicted"/>
<dbReference type="GO" id="GO:0008320">
    <property type="term" value="F:protein transmembrane transporter activity"/>
    <property type="evidence" value="ECO:0007669"/>
    <property type="project" value="TreeGrafter"/>
</dbReference>
<dbReference type="AlphaFoldDB" id="A0A7W9EE62"/>
<evidence type="ECO:0000259" key="6">
    <source>
        <dbReference type="Pfam" id="PF03865"/>
    </source>
</evidence>
<evidence type="ECO:0000313" key="8">
    <source>
        <dbReference type="EMBL" id="MBB5685847.1"/>
    </source>
</evidence>
<keyword evidence="3" id="KW-0998">Cell outer membrane</keyword>
<evidence type="ECO:0000256" key="3">
    <source>
        <dbReference type="ARBA" id="ARBA00023237"/>
    </source>
</evidence>
<dbReference type="PANTHER" id="PTHR34597:SF6">
    <property type="entry name" value="BLR6126 PROTEIN"/>
    <property type="match status" value="1"/>
</dbReference>
<dbReference type="GO" id="GO:0098046">
    <property type="term" value="C:type V protein secretion system complex"/>
    <property type="evidence" value="ECO:0007669"/>
    <property type="project" value="TreeGrafter"/>
</dbReference>
<evidence type="ECO:0000313" key="9">
    <source>
        <dbReference type="Proteomes" id="UP000549617"/>
    </source>
</evidence>
<evidence type="ECO:0000259" key="7">
    <source>
        <dbReference type="Pfam" id="PF08479"/>
    </source>
</evidence>
<dbReference type="InterPro" id="IPR005565">
    <property type="entry name" value="Hemolysn_activator_HlyB_C"/>
</dbReference>
<keyword evidence="2" id="KW-0812">Transmembrane</keyword>
<accession>A0A7W9EE62</accession>
<feature type="signal peptide" evidence="5">
    <location>
        <begin position="1"/>
        <end position="25"/>
    </location>
</feature>
<name>A0A7W9EE62_9SPHN</name>
<feature type="domain" description="Haemolysin activator HlyB C-terminal" evidence="6">
    <location>
        <begin position="223"/>
        <end position="547"/>
    </location>
</feature>
<protein>
    <submittedName>
        <fullName evidence="8">Hemolysin activation/secretion protein</fullName>
    </submittedName>
</protein>
<evidence type="ECO:0000256" key="1">
    <source>
        <dbReference type="ARBA" id="ARBA00022452"/>
    </source>
</evidence>
<organism evidence="8 9">
    <name type="scientific">Sphingobium boeckii</name>
    <dbReference type="NCBI Taxonomy" id="1082345"/>
    <lineage>
        <taxon>Bacteria</taxon>
        <taxon>Pseudomonadati</taxon>
        <taxon>Pseudomonadota</taxon>
        <taxon>Alphaproteobacteria</taxon>
        <taxon>Sphingomonadales</taxon>
        <taxon>Sphingomonadaceae</taxon>
        <taxon>Sphingobium</taxon>
    </lineage>
</organism>
<comment type="caution">
    <text evidence="8">The sequence shown here is derived from an EMBL/GenBank/DDBJ whole genome shotgun (WGS) entry which is preliminary data.</text>
</comment>
<dbReference type="Proteomes" id="UP000549617">
    <property type="component" value="Unassembled WGS sequence"/>
</dbReference>
<feature type="region of interest" description="Disordered" evidence="4">
    <location>
        <begin position="27"/>
        <end position="51"/>
    </location>
</feature>
<dbReference type="EMBL" id="JACIJC010000003">
    <property type="protein sequence ID" value="MBB5685847.1"/>
    <property type="molecule type" value="Genomic_DNA"/>
</dbReference>
<keyword evidence="5" id="KW-0732">Signal</keyword>
<dbReference type="Pfam" id="PF08479">
    <property type="entry name" value="POTRA_2"/>
    <property type="match status" value="1"/>
</dbReference>
<feature type="domain" description="Polypeptide-transport-associated ShlB-type" evidence="7">
    <location>
        <begin position="75"/>
        <end position="147"/>
    </location>
</feature>
<dbReference type="GO" id="GO:0046819">
    <property type="term" value="P:protein secretion by the type V secretion system"/>
    <property type="evidence" value="ECO:0007669"/>
    <property type="project" value="TreeGrafter"/>
</dbReference>
<keyword evidence="9" id="KW-1185">Reference proteome</keyword>
<dbReference type="Gene3D" id="3.10.20.310">
    <property type="entry name" value="membrane protein fhac"/>
    <property type="match status" value="1"/>
</dbReference>
<dbReference type="RefSeq" id="WP_184017689.1">
    <property type="nucleotide sequence ID" value="NZ_JACIJC010000003.1"/>
</dbReference>
<feature type="chain" id="PRO_5031484907" evidence="5">
    <location>
        <begin position="26"/>
        <end position="591"/>
    </location>
</feature>
<evidence type="ECO:0000256" key="5">
    <source>
        <dbReference type="SAM" id="SignalP"/>
    </source>
</evidence>
<dbReference type="PANTHER" id="PTHR34597">
    <property type="entry name" value="SLR1661 PROTEIN"/>
    <property type="match status" value="1"/>
</dbReference>